<dbReference type="Pfam" id="PF08241">
    <property type="entry name" value="Methyltransf_11"/>
    <property type="match status" value="1"/>
</dbReference>
<evidence type="ECO:0000259" key="4">
    <source>
        <dbReference type="Pfam" id="PF08241"/>
    </source>
</evidence>
<feature type="compositionally biased region" description="Basic and acidic residues" evidence="3">
    <location>
        <begin position="7"/>
        <end position="19"/>
    </location>
</feature>
<organism evidence="5 6">
    <name type="scientific">Cavenderia fasciculata</name>
    <name type="common">Slime mold</name>
    <name type="synonym">Dictyostelium fasciculatum</name>
    <dbReference type="NCBI Taxonomy" id="261658"/>
    <lineage>
        <taxon>Eukaryota</taxon>
        <taxon>Amoebozoa</taxon>
        <taxon>Evosea</taxon>
        <taxon>Eumycetozoa</taxon>
        <taxon>Dictyostelia</taxon>
        <taxon>Acytosteliales</taxon>
        <taxon>Cavenderiaceae</taxon>
        <taxon>Cavenderia</taxon>
    </lineage>
</organism>
<feature type="region of interest" description="Disordered" evidence="3">
    <location>
        <begin position="1"/>
        <end position="43"/>
    </location>
</feature>
<dbReference type="PANTHER" id="PTHR13069:SF21">
    <property type="entry name" value="ALKYLATED DNA REPAIR PROTEIN ALKB HOMOLOG 8"/>
    <property type="match status" value="1"/>
</dbReference>
<dbReference type="GO" id="GO:0106335">
    <property type="term" value="F:tRNA (5-carboxymethyluridine(34)-5-O)-methyltransferase activity"/>
    <property type="evidence" value="ECO:0007669"/>
    <property type="project" value="EnsemblProtists"/>
</dbReference>
<accession>F4Q6K7</accession>
<keyword evidence="6" id="KW-1185">Reference proteome</keyword>
<evidence type="ECO:0000256" key="3">
    <source>
        <dbReference type="SAM" id="MobiDB-lite"/>
    </source>
</evidence>
<dbReference type="STRING" id="1054147.F4Q6K7"/>
<dbReference type="InterPro" id="IPR051422">
    <property type="entry name" value="AlkB_tRNA_MeTrf/Diox"/>
</dbReference>
<evidence type="ECO:0000313" key="5">
    <source>
        <dbReference type="EMBL" id="EGG16517.1"/>
    </source>
</evidence>
<dbReference type="GO" id="GO:0005634">
    <property type="term" value="C:nucleus"/>
    <property type="evidence" value="ECO:0007669"/>
    <property type="project" value="TreeGrafter"/>
</dbReference>
<dbReference type="GO" id="GO:0002098">
    <property type="term" value="P:tRNA wobble uridine modification"/>
    <property type="evidence" value="ECO:0007669"/>
    <property type="project" value="EnsemblProtists"/>
</dbReference>
<dbReference type="InterPro" id="IPR029063">
    <property type="entry name" value="SAM-dependent_MTases_sf"/>
</dbReference>
<dbReference type="GO" id="GO:0000049">
    <property type="term" value="F:tRNA binding"/>
    <property type="evidence" value="ECO:0007669"/>
    <property type="project" value="TreeGrafter"/>
</dbReference>
<feature type="domain" description="Methyltransferase type 11" evidence="4">
    <location>
        <begin position="93"/>
        <end position="183"/>
    </location>
</feature>
<dbReference type="RefSeq" id="XP_004354917.1">
    <property type="nucleotide sequence ID" value="XM_004354865.1"/>
</dbReference>
<evidence type="ECO:0000256" key="1">
    <source>
        <dbReference type="ARBA" id="ARBA00022603"/>
    </source>
</evidence>
<dbReference type="Proteomes" id="UP000007797">
    <property type="component" value="Unassembled WGS sequence"/>
</dbReference>
<feature type="compositionally biased region" description="Basic and acidic residues" evidence="3">
    <location>
        <begin position="33"/>
        <end position="43"/>
    </location>
</feature>
<keyword evidence="2" id="KW-0808">Transferase</keyword>
<dbReference type="GO" id="GO:0008757">
    <property type="term" value="F:S-adenosylmethionine-dependent methyltransferase activity"/>
    <property type="evidence" value="ECO:0007669"/>
    <property type="project" value="InterPro"/>
</dbReference>
<gene>
    <name evidence="5" type="ORF">DFA_09055</name>
</gene>
<dbReference type="SUPFAM" id="SSF53335">
    <property type="entry name" value="S-adenosyl-L-methionine-dependent methyltransferases"/>
    <property type="match status" value="1"/>
</dbReference>
<dbReference type="Gene3D" id="3.40.50.150">
    <property type="entry name" value="Vaccinia Virus protein VP39"/>
    <property type="match status" value="1"/>
</dbReference>
<evidence type="ECO:0000313" key="6">
    <source>
        <dbReference type="Proteomes" id="UP000007797"/>
    </source>
</evidence>
<dbReference type="AlphaFoldDB" id="F4Q6K7"/>
<sequence length="281" mass="32339">MSNNNNRNKEKKEKKEKDISSTSTSTTTSKNDPNGERLGFDEPKSDLDAYRLENKHVHNVYNVISSHFDSTRYKAWPLVENYLNSITCGSIGVDVGCGNGKYLNVNKGNIYTIGSDICQSFSTICNEKGLEALSADGLYLPYQTDTFDYAISIAVIHHFSTFERRVEALKEIVRVLKPGGTFLVTAWAMSQKWKGKNYDSSDVMVPWLFQSKFKVEEEKKLKEKEEEEEISKSGTTYQQFHRYYHLFCDGEFESLFEKIQNVDILSNNLDHDNYYCIIKKK</sequence>
<dbReference type="OMA" id="VHEVYQQ"/>
<dbReference type="CDD" id="cd02440">
    <property type="entry name" value="AdoMet_MTases"/>
    <property type="match status" value="1"/>
</dbReference>
<dbReference type="GeneID" id="14868564"/>
<protein>
    <submittedName>
        <fullName evidence="5">Hypothetical Generic methyl-transferase/SAM</fullName>
    </submittedName>
</protein>
<reference evidence="6" key="1">
    <citation type="journal article" date="2011" name="Genome Res.">
        <title>Phylogeny-wide analysis of social amoeba genomes highlights ancient origins for complex intercellular communication.</title>
        <authorList>
            <person name="Heidel A.J."/>
            <person name="Lawal H.M."/>
            <person name="Felder M."/>
            <person name="Schilde C."/>
            <person name="Helps N.R."/>
            <person name="Tunggal B."/>
            <person name="Rivero F."/>
            <person name="John U."/>
            <person name="Schleicher M."/>
            <person name="Eichinger L."/>
            <person name="Platzer M."/>
            <person name="Noegel A.A."/>
            <person name="Schaap P."/>
            <person name="Gloeckner G."/>
        </authorList>
    </citation>
    <scope>NUCLEOTIDE SEQUENCE [LARGE SCALE GENOMIC DNA]</scope>
    <source>
        <strain evidence="6">SH3</strain>
    </source>
</reference>
<evidence type="ECO:0000256" key="2">
    <source>
        <dbReference type="ARBA" id="ARBA00022679"/>
    </source>
</evidence>
<dbReference type="KEGG" id="dfa:DFA_09055"/>
<proteinExistence type="predicted"/>
<name>F4Q6K7_CACFS</name>
<dbReference type="PANTHER" id="PTHR13069">
    <property type="entry name" value="ALKYLATED DNA REPAIR PROTEIN ALKB HOMOLOG 8"/>
    <property type="match status" value="1"/>
</dbReference>
<dbReference type="OrthoDB" id="271595at2759"/>
<dbReference type="GO" id="GO:0005737">
    <property type="term" value="C:cytoplasm"/>
    <property type="evidence" value="ECO:0007669"/>
    <property type="project" value="TreeGrafter"/>
</dbReference>
<keyword evidence="1" id="KW-0489">Methyltransferase</keyword>
<dbReference type="EMBL" id="GL883023">
    <property type="protein sequence ID" value="EGG16517.1"/>
    <property type="molecule type" value="Genomic_DNA"/>
</dbReference>
<feature type="compositionally biased region" description="Low complexity" evidence="3">
    <location>
        <begin position="20"/>
        <end position="31"/>
    </location>
</feature>
<dbReference type="GO" id="GO:0030488">
    <property type="term" value="P:tRNA methylation"/>
    <property type="evidence" value="ECO:0007669"/>
    <property type="project" value="TreeGrafter"/>
</dbReference>
<dbReference type="InterPro" id="IPR013216">
    <property type="entry name" value="Methyltransf_11"/>
</dbReference>